<sequence>MREHANIEYVKSKGDVGFLTPDVLYHTESDFGYLIVLQESWGKNLAQEWPGLSRDEKLHYVDKVVSAYKTMAEWTSDKICGGDGNQIASPPLYIPMEDNEDESDLSHEKLHPICKKMGMESSTFVFNENWPSPMAVIVNGPDEPIRLRCWFNAGFVPKDCIRTEICCTDYWDLPPSCDRPEEWRELLQERLRKEEFGVVLEYLTQSASNY</sequence>
<evidence type="ECO:0000313" key="1">
    <source>
        <dbReference type="EMBL" id="KAK7418500.1"/>
    </source>
</evidence>
<protein>
    <submittedName>
        <fullName evidence="1">Uncharacterized protein</fullName>
    </submittedName>
</protein>
<organism evidence="1 2">
    <name type="scientific">Neonectria magnoliae</name>
    <dbReference type="NCBI Taxonomy" id="2732573"/>
    <lineage>
        <taxon>Eukaryota</taxon>
        <taxon>Fungi</taxon>
        <taxon>Dikarya</taxon>
        <taxon>Ascomycota</taxon>
        <taxon>Pezizomycotina</taxon>
        <taxon>Sordariomycetes</taxon>
        <taxon>Hypocreomycetidae</taxon>
        <taxon>Hypocreales</taxon>
        <taxon>Nectriaceae</taxon>
        <taxon>Neonectria</taxon>
    </lineage>
</organism>
<proteinExistence type="predicted"/>
<name>A0ABR1HBM3_9HYPO</name>
<evidence type="ECO:0000313" key="2">
    <source>
        <dbReference type="Proteomes" id="UP001498421"/>
    </source>
</evidence>
<keyword evidence="2" id="KW-1185">Reference proteome</keyword>
<comment type="caution">
    <text evidence="1">The sequence shown here is derived from an EMBL/GenBank/DDBJ whole genome shotgun (WGS) entry which is preliminary data.</text>
</comment>
<reference evidence="1 2" key="1">
    <citation type="journal article" date="2025" name="Microbiol. Resour. Announc.">
        <title>Draft genome sequences for Neonectria magnoliae and Neonectria punicea, canker pathogens of Liriodendron tulipifera and Acer saccharum in West Virginia.</title>
        <authorList>
            <person name="Petronek H.M."/>
            <person name="Kasson M.T."/>
            <person name="Metheny A.M."/>
            <person name="Stauder C.M."/>
            <person name="Lovett B."/>
            <person name="Lynch S.C."/>
            <person name="Garnas J.R."/>
            <person name="Kasson L.R."/>
            <person name="Stajich J.E."/>
        </authorList>
    </citation>
    <scope>NUCLEOTIDE SEQUENCE [LARGE SCALE GENOMIC DNA]</scope>
    <source>
        <strain evidence="1 2">NRRL 64651</strain>
    </source>
</reference>
<dbReference type="EMBL" id="JAZAVK010000165">
    <property type="protein sequence ID" value="KAK7418500.1"/>
    <property type="molecule type" value="Genomic_DNA"/>
</dbReference>
<dbReference type="Proteomes" id="UP001498421">
    <property type="component" value="Unassembled WGS sequence"/>
</dbReference>
<gene>
    <name evidence="1" type="ORF">QQZ08_011210</name>
</gene>
<accession>A0ABR1HBM3</accession>